<comment type="caution">
    <text evidence="2">The sequence shown here is derived from an EMBL/GenBank/DDBJ whole genome shotgun (WGS) entry which is preliminary data.</text>
</comment>
<dbReference type="VEuPathDB" id="TriTrypDB:TRSC58_02680"/>
<evidence type="ECO:0000313" key="3">
    <source>
        <dbReference type="Proteomes" id="UP000031737"/>
    </source>
</evidence>
<dbReference type="Gene3D" id="3.40.50.300">
    <property type="entry name" value="P-loop containing nucleotide triphosphate hydrolases"/>
    <property type="match status" value="1"/>
</dbReference>
<accession>A0A061J8L6</accession>
<sequence length="572" mass="61749">MKVVVRGMRRTGKSTIVSRLCGYTPHSGYTPSPEISAGTIFYRSCAGRTRIGGGGGFESTSGGGAKVELWDVVDEGFSASQPASTTPHPTLADARSIDVYGGCQLAAFVVDRTRSETLEYAVREARHAPPNTCVIFILNFYDAPRYAHAVSERDIDAACKSLRRATTPMILAAAAGRLPPEDYSVAATWVSISAATGHGMDLLRNAFEIPYALLKVSTLEARIHTCFQFVEEYRTWMVSERAKFLLQEQVKEDVLQGSENKPLEATSCSLLRRGADAALPRGGGRGSSTLNIIGVNRVHCHVEEDENVIAKDFFNNVDKEEDAAGYDAKASGDRRSSSRSDGGQRNCKRSPAESPIPTAPLSSLPLSQSTPKLASSISRGDLGATTPAAAAAAASVPVTVIDEGGLQMYMPDEGFRNFADDVLDVGDNHCLDGNFFGSDHSGDTSSNHGLEAATDDSSDEGYDVFKNSNACLCAPLKMAKTSMDDAPTESYTPSIYADVSVLLQQMQIVLGNSVEEEGAPQRHHDKQKSRFRHKKRDTTRSKRRHHHVGQVEGSKGVKNTLSDDGTFEVIRE</sequence>
<dbReference type="PANTHER" id="PTHR14932:SF1">
    <property type="entry name" value="RAB-LIKE PROTEIN 6"/>
    <property type="match status" value="1"/>
</dbReference>
<evidence type="ECO:0000313" key="2">
    <source>
        <dbReference type="EMBL" id="ESL09597.1"/>
    </source>
</evidence>
<feature type="region of interest" description="Disordered" evidence="1">
    <location>
        <begin position="324"/>
        <end position="378"/>
    </location>
</feature>
<dbReference type="InterPro" id="IPR040385">
    <property type="entry name" value="RABL6"/>
</dbReference>
<proteinExistence type="predicted"/>
<dbReference type="EMBL" id="AUPL01002680">
    <property type="protein sequence ID" value="ESL09597.1"/>
    <property type="molecule type" value="Genomic_DNA"/>
</dbReference>
<reference evidence="2 3" key="1">
    <citation type="submission" date="2013-07" db="EMBL/GenBank/DDBJ databases">
        <authorList>
            <person name="Stoco P.H."/>
            <person name="Wagner G."/>
            <person name="Gerber A."/>
            <person name="Zaha A."/>
            <person name="Thompson C."/>
            <person name="Bartholomeu D.C."/>
            <person name="Luckemeyer D.D."/>
            <person name="Bahia D."/>
            <person name="Loreto E."/>
            <person name="Prestes E.B."/>
            <person name="Lima F.M."/>
            <person name="Rodrigues-Luiz G."/>
            <person name="Vallejo G.A."/>
            <person name="Filho J.F."/>
            <person name="Monteiro K.M."/>
            <person name="Tyler K.M."/>
            <person name="de Almeida L.G."/>
            <person name="Ortiz M.F."/>
            <person name="Siervo M.A."/>
            <person name="de Moraes M.H."/>
            <person name="Cunha O.L."/>
            <person name="Mendonca-Neto R."/>
            <person name="Silva R."/>
            <person name="Teixeira S.M."/>
            <person name="Murta S.M."/>
            <person name="Sincero T.C."/>
            <person name="Mendes T.A."/>
            <person name="Urmenyi T.P."/>
            <person name="Silva V.G."/>
            <person name="da Rocha W.D."/>
            <person name="Andersson B."/>
            <person name="Romanha A.J."/>
            <person name="Steindel M."/>
            <person name="de Vasconcelos A.T."/>
            <person name="Grisard E.C."/>
        </authorList>
    </citation>
    <scope>NUCLEOTIDE SEQUENCE [LARGE SCALE GENOMIC DNA]</scope>
    <source>
        <strain evidence="2 3">SC58</strain>
    </source>
</reference>
<dbReference type="SUPFAM" id="SSF52540">
    <property type="entry name" value="P-loop containing nucleoside triphosphate hydrolases"/>
    <property type="match status" value="1"/>
</dbReference>
<feature type="compositionally biased region" description="Low complexity" evidence="1">
    <location>
        <begin position="355"/>
        <end position="373"/>
    </location>
</feature>
<dbReference type="InterPro" id="IPR027417">
    <property type="entry name" value="P-loop_NTPase"/>
</dbReference>
<organism evidence="2 3">
    <name type="scientific">Trypanosoma rangeli SC58</name>
    <dbReference type="NCBI Taxonomy" id="429131"/>
    <lineage>
        <taxon>Eukaryota</taxon>
        <taxon>Discoba</taxon>
        <taxon>Euglenozoa</taxon>
        <taxon>Kinetoplastea</taxon>
        <taxon>Metakinetoplastina</taxon>
        <taxon>Trypanosomatida</taxon>
        <taxon>Trypanosomatidae</taxon>
        <taxon>Trypanosoma</taxon>
        <taxon>Herpetosoma</taxon>
    </lineage>
</organism>
<feature type="compositionally biased region" description="Basic residues" evidence="1">
    <location>
        <begin position="521"/>
        <end position="548"/>
    </location>
</feature>
<dbReference type="GO" id="GO:0005634">
    <property type="term" value="C:nucleus"/>
    <property type="evidence" value="ECO:0007669"/>
    <property type="project" value="TreeGrafter"/>
</dbReference>
<dbReference type="GO" id="GO:0005829">
    <property type="term" value="C:cytosol"/>
    <property type="evidence" value="ECO:0007669"/>
    <property type="project" value="TreeGrafter"/>
</dbReference>
<evidence type="ECO:0000256" key="1">
    <source>
        <dbReference type="SAM" id="MobiDB-lite"/>
    </source>
</evidence>
<feature type="region of interest" description="Disordered" evidence="1">
    <location>
        <begin position="515"/>
        <end position="572"/>
    </location>
</feature>
<name>A0A061J8L6_TRYRA</name>
<protein>
    <submittedName>
        <fullName evidence="2">Uncharacterized protein</fullName>
    </submittedName>
</protein>
<dbReference type="OrthoDB" id="207081at2759"/>
<gene>
    <name evidence="2" type="ORF">TRSC58_02680</name>
</gene>
<keyword evidence="3" id="KW-1185">Reference proteome</keyword>
<dbReference type="PANTHER" id="PTHR14932">
    <property type="entry name" value="RAS GTPASE-RELATED"/>
    <property type="match status" value="1"/>
</dbReference>
<dbReference type="GO" id="GO:0005525">
    <property type="term" value="F:GTP binding"/>
    <property type="evidence" value="ECO:0007669"/>
    <property type="project" value="InterPro"/>
</dbReference>
<dbReference type="AlphaFoldDB" id="A0A061J8L6"/>
<dbReference type="Proteomes" id="UP000031737">
    <property type="component" value="Unassembled WGS sequence"/>
</dbReference>